<dbReference type="PANTHER" id="PTHR33709:SF17">
    <property type="entry name" value="UBIQUITIN-SPECIFIC PROTEASE FAMILY C19-RELATED PROTEIN"/>
    <property type="match status" value="1"/>
</dbReference>
<accession>V4L3G6</accession>
<keyword evidence="2" id="KW-0812">Transmembrane</keyword>
<dbReference type="OMA" id="KMYPDAE"/>
<feature type="region of interest" description="Disordered" evidence="1">
    <location>
        <begin position="60"/>
        <end position="81"/>
    </location>
</feature>
<proteinExistence type="predicted"/>
<evidence type="ECO:0000256" key="2">
    <source>
        <dbReference type="SAM" id="Phobius"/>
    </source>
</evidence>
<reference evidence="3 4" key="1">
    <citation type="journal article" date="2013" name="Front. Plant Sci.">
        <title>The Reference Genome of the Halophytic Plant Eutrema salsugineum.</title>
        <authorList>
            <person name="Yang R."/>
            <person name="Jarvis D.E."/>
            <person name="Chen H."/>
            <person name="Beilstein M.A."/>
            <person name="Grimwood J."/>
            <person name="Jenkins J."/>
            <person name="Shu S."/>
            <person name="Prochnik S."/>
            <person name="Xin M."/>
            <person name="Ma C."/>
            <person name="Schmutz J."/>
            <person name="Wing R.A."/>
            <person name="Mitchell-Olds T."/>
            <person name="Schumaker K.S."/>
            <person name="Wang X."/>
        </authorList>
    </citation>
    <scope>NUCLEOTIDE SEQUENCE [LARGE SCALE GENOMIC DNA]</scope>
</reference>
<organism evidence="3 4">
    <name type="scientific">Eutrema salsugineum</name>
    <name type="common">Saltwater cress</name>
    <name type="synonym">Sisymbrium salsugineum</name>
    <dbReference type="NCBI Taxonomy" id="72664"/>
    <lineage>
        <taxon>Eukaryota</taxon>
        <taxon>Viridiplantae</taxon>
        <taxon>Streptophyta</taxon>
        <taxon>Embryophyta</taxon>
        <taxon>Tracheophyta</taxon>
        <taxon>Spermatophyta</taxon>
        <taxon>Magnoliopsida</taxon>
        <taxon>eudicotyledons</taxon>
        <taxon>Gunneridae</taxon>
        <taxon>Pentapetalae</taxon>
        <taxon>rosids</taxon>
        <taxon>malvids</taxon>
        <taxon>Brassicales</taxon>
        <taxon>Brassicaceae</taxon>
        <taxon>Eutremeae</taxon>
        <taxon>Eutrema</taxon>
    </lineage>
</organism>
<feature type="transmembrane region" description="Helical" evidence="2">
    <location>
        <begin position="216"/>
        <end position="237"/>
    </location>
</feature>
<dbReference type="KEGG" id="eus:EUTSA_v10028632mg"/>
<sequence length="472" mass="51105">MMNECEILVVGVLVVTPRGERKIQNLSSILTLSLDNLEMAGRLQSHQLPSGLYVSGKLEQTKEQRPPTMAARAMPYTGGDIKKSGELGRMFDISVDDPTTFQGPPSIFVGGLARPPPPRVSSASSSNPNSGSVRSGPQSGPIRKSSGPLSQLQPTGLITSGPLNSSGPITSGSRRSGPLDHHYQTSNLKSSKPKYGSAVTILNTDPVRVGFKVSKALIWAVIVVAAIALLIGAFLSVAVKKPLVMVVIAAAIFPAAVVFVWNCIWRRRGLLGFIENYPNAVLRGAIDGQFIKVTGVVTCGSIPLESSYQKIPRCVYVSTELYEYKCFCGKSENPKHAERYVTDFYISDFQSGLRALVKAGYGSKVSPFVKPETVANVTSQTKDLSPSFLQWLADRNLSNDSRAMRLKEGYIKEGSTVSVMGMVRLHDNVLMIIPPAEPVATGCKWWRCLLSTYVEGLIITCDENQNVDVIPV</sequence>
<keyword evidence="2" id="KW-1133">Transmembrane helix</keyword>
<dbReference type="Proteomes" id="UP000030689">
    <property type="component" value="Unassembled WGS sequence"/>
</dbReference>
<dbReference type="InterPro" id="IPR040339">
    <property type="entry name" value="At1g16860-like"/>
</dbReference>
<evidence type="ECO:0000256" key="1">
    <source>
        <dbReference type="SAM" id="MobiDB-lite"/>
    </source>
</evidence>
<dbReference type="eggNOG" id="ENOG502QRVF">
    <property type="taxonomic scope" value="Eukaryota"/>
</dbReference>
<dbReference type="PANTHER" id="PTHR33709">
    <property type="entry name" value="OSJNBA0035M09.9 PROTEIN"/>
    <property type="match status" value="1"/>
</dbReference>
<dbReference type="Gramene" id="ESQ38184">
    <property type="protein sequence ID" value="ESQ38184"/>
    <property type="gene ID" value="EUTSA_v10028632mg"/>
</dbReference>
<evidence type="ECO:0000313" key="4">
    <source>
        <dbReference type="Proteomes" id="UP000030689"/>
    </source>
</evidence>
<dbReference type="AlphaFoldDB" id="V4L3G6"/>
<name>V4L3G6_EUTSA</name>
<evidence type="ECO:0000313" key="3">
    <source>
        <dbReference type="EMBL" id="ESQ38184.1"/>
    </source>
</evidence>
<dbReference type="EMBL" id="KI517537">
    <property type="protein sequence ID" value="ESQ38184.1"/>
    <property type="molecule type" value="Genomic_DNA"/>
</dbReference>
<feature type="region of interest" description="Disordered" evidence="1">
    <location>
        <begin position="102"/>
        <end position="192"/>
    </location>
</feature>
<keyword evidence="2" id="KW-0472">Membrane</keyword>
<feature type="compositionally biased region" description="Low complexity" evidence="1">
    <location>
        <begin position="120"/>
        <end position="137"/>
    </location>
</feature>
<protein>
    <recommendedName>
        <fullName evidence="5">Ubiquitin-specific protease family C19-related protein</fullName>
    </recommendedName>
</protein>
<evidence type="ECO:0008006" key="5">
    <source>
        <dbReference type="Google" id="ProtNLM"/>
    </source>
</evidence>
<keyword evidence="4" id="KW-1185">Reference proteome</keyword>
<feature type="compositionally biased region" description="Polar residues" evidence="1">
    <location>
        <begin position="147"/>
        <end position="174"/>
    </location>
</feature>
<dbReference type="STRING" id="72664.V4L3G6"/>
<feature type="transmembrane region" description="Helical" evidence="2">
    <location>
        <begin position="243"/>
        <end position="264"/>
    </location>
</feature>
<gene>
    <name evidence="3" type="ORF">EUTSA_v10028632mg</name>
</gene>